<dbReference type="EMBL" id="JAFIQS010000002">
    <property type="protein sequence ID" value="KAG5172292.1"/>
    <property type="molecule type" value="Genomic_DNA"/>
</dbReference>
<organism evidence="6">
    <name type="scientific">Psilocybe cubensis</name>
    <name type="common">Psychedelic mushroom</name>
    <name type="synonym">Stropharia cubensis</name>
    <dbReference type="NCBI Taxonomy" id="181762"/>
    <lineage>
        <taxon>Eukaryota</taxon>
        <taxon>Fungi</taxon>
        <taxon>Dikarya</taxon>
        <taxon>Basidiomycota</taxon>
        <taxon>Agaricomycotina</taxon>
        <taxon>Agaricomycetes</taxon>
        <taxon>Agaricomycetidae</taxon>
        <taxon>Agaricales</taxon>
        <taxon>Agaricineae</taxon>
        <taxon>Strophariaceae</taxon>
        <taxon>Psilocybe</taxon>
    </lineage>
</organism>
<evidence type="ECO:0000256" key="3">
    <source>
        <dbReference type="ARBA" id="ARBA00022691"/>
    </source>
</evidence>
<protein>
    <recommendedName>
        <fullName evidence="7">S-adenosyl-L-methionine-dependent methyltransferase</fullName>
    </recommendedName>
</protein>
<dbReference type="Pfam" id="PF00891">
    <property type="entry name" value="Methyltransf_2"/>
    <property type="match status" value="1"/>
</dbReference>
<dbReference type="Pfam" id="PF08100">
    <property type="entry name" value="Dimerisation"/>
    <property type="match status" value="1"/>
</dbReference>
<dbReference type="GO" id="GO:0032259">
    <property type="term" value="P:methylation"/>
    <property type="evidence" value="ECO:0007669"/>
    <property type="project" value="UniProtKB-KW"/>
</dbReference>
<dbReference type="PANTHER" id="PTHR43712:SF2">
    <property type="entry name" value="O-METHYLTRANSFERASE CICE"/>
    <property type="match status" value="1"/>
</dbReference>
<dbReference type="Gene3D" id="3.40.50.150">
    <property type="entry name" value="Vaccinia Virus protein VP39"/>
    <property type="match status" value="1"/>
</dbReference>
<dbReference type="InterPro" id="IPR029063">
    <property type="entry name" value="SAM-dependent_MTases_sf"/>
</dbReference>
<dbReference type="InterPro" id="IPR016461">
    <property type="entry name" value="COMT-like"/>
</dbReference>
<keyword evidence="1" id="KW-0489">Methyltransferase</keyword>
<dbReference type="AlphaFoldDB" id="A0A8H8CMV9"/>
<evidence type="ECO:0000259" key="5">
    <source>
        <dbReference type="Pfam" id="PF08100"/>
    </source>
</evidence>
<evidence type="ECO:0000259" key="4">
    <source>
        <dbReference type="Pfam" id="PF00891"/>
    </source>
</evidence>
<dbReference type="GO" id="GO:0008171">
    <property type="term" value="F:O-methyltransferase activity"/>
    <property type="evidence" value="ECO:0007669"/>
    <property type="project" value="InterPro"/>
</dbReference>
<evidence type="ECO:0008006" key="7">
    <source>
        <dbReference type="Google" id="ProtNLM"/>
    </source>
</evidence>
<reference evidence="6" key="1">
    <citation type="submission" date="2021-02" db="EMBL/GenBank/DDBJ databases">
        <title>Psilocybe cubensis genome.</title>
        <authorList>
            <person name="Mckernan K.J."/>
            <person name="Crawford S."/>
            <person name="Trippe A."/>
            <person name="Kane L.T."/>
            <person name="Mclaughlin S."/>
        </authorList>
    </citation>
    <scope>NUCLEOTIDE SEQUENCE [LARGE SCALE GENOMIC DNA]</scope>
    <source>
        <strain evidence="6">MGC-MH-2018</strain>
    </source>
</reference>
<accession>A0A8H8CMV9</accession>
<evidence type="ECO:0000256" key="1">
    <source>
        <dbReference type="ARBA" id="ARBA00022603"/>
    </source>
</evidence>
<gene>
    <name evidence="6" type="ORF">JR316_001789</name>
</gene>
<dbReference type="SUPFAM" id="SSF53335">
    <property type="entry name" value="S-adenosyl-L-methionine-dependent methyltransferases"/>
    <property type="match status" value="1"/>
</dbReference>
<feature type="domain" description="O-methyltransferase dimerisation" evidence="5">
    <location>
        <begin position="79"/>
        <end position="155"/>
    </location>
</feature>
<dbReference type="InterPro" id="IPR036390">
    <property type="entry name" value="WH_DNA-bd_sf"/>
</dbReference>
<keyword evidence="2" id="KW-0808">Transferase</keyword>
<dbReference type="InterPro" id="IPR001077">
    <property type="entry name" value="COMT_C"/>
</dbReference>
<dbReference type="PANTHER" id="PTHR43712">
    <property type="entry name" value="PUTATIVE (AFU_ORTHOLOGUE AFUA_4G14580)-RELATED"/>
    <property type="match status" value="1"/>
</dbReference>
<dbReference type="OrthoDB" id="2410195at2759"/>
<name>A0A8H8CMV9_PSICU</name>
<feature type="domain" description="O-methyltransferase C-terminal" evidence="4">
    <location>
        <begin position="210"/>
        <end position="392"/>
    </location>
</feature>
<dbReference type="InterPro" id="IPR036388">
    <property type="entry name" value="WH-like_DNA-bd_sf"/>
</dbReference>
<sequence>MSASPLSQLACLINNSVVALEKACSDSNLPFPSLDDPFSPASEAFRANPQAEEATKVIAAAAHQLMMMVLPPSVALYTLVSGQFKTAALRVCAEANVTEIIREAGPQGMHVKDIAKRANLNSGKLARLLRYLATHHVYKEVLPDVFVNNRISSMLDTGKAVNDIIASPESKHDNTPGFAAIVGHHLDEVYKSSGNLWENMSNPVTANSVETNETAFNTAMDVKTTFWETLAQPDQEYRQRRFDIAMKGVAALESADAILKAYDWESLPKDSVVVDVGGGVGATSMVLAKNIPNVKIVVQDQPTVIAEGSTPFWEKEMPDALASGRATLQAHDFFTPQPVKNASVFLLKQIMHDWSDPYAIKILSQLRRAAQPDTKLILIDSVIPFACHDPSADANTDTENSLRIVGISPKEAPMPLLANFGVANELAYVADLTMLVLFNSQERTVKHLAELLDGTGWRLTKVVRDQAAGSFLQPVEAVPII</sequence>
<comment type="caution">
    <text evidence="6">The sequence shown here is derived from an EMBL/GenBank/DDBJ whole genome shotgun (WGS) entry which is preliminary data.</text>
</comment>
<dbReference type="Gene3D" id="1.10.10.10">
    <property type="entry name" value="Winged helix-like DNA-binding domain superfamily/Winged helix DNA-binding domain"/>
    <property type="match status" value="1"/>
</dbReference>
<dbReference type="PROSITE" id="PS51683">
    <property type="entry name" value="SAM_OMT_II"/>
    <property type="match status" value="1"/>
</dbReference>
<dbReference type="InterPro" id="IPR012967">
    <property type="entry name" value="COMT_dimerisation"/>
</dbReference>
<evidence type="ECO:0000256" key="2">
    <source>
        <dbReference type="ARBA" id="ARBA00022679"/>
    </source>
</evidence>
<dbReference type="SUPFAM" id="SSF46785">
    <property type="entry name" value="Winged helix' DNA-binding domain"/>
    <property type="match status" value="1"/>
</dbReference>
<evidence type="ECO:0000313" key="6">
    <source>
        <dbReference type="EMBL" id="KAG5172292.1"/>
    </source>
</evidence>
<keyword evidence="3" id="KW-0949">S-adenosyl-L-methionine</keyword>
<proteinExistence type="predicted"/>